<feature type="compositionally biased region" description="Basic and acidic residues" evidence="1">
    <location>
        <begin position="138"/>
        <end position="151"/>
    </location>
</feature>
<dbReference type="RefSeq" id="XP_011203234.2">
    <property type="nucleotide sequence ID" value="XM_011204932.3"/>
</dbReference>
<evidence type="ECO:0000313" key="2">
    <source>
        <dbReference type="Proteomes" id="UP001652620"/>
    </source>
</evidence>
<feature type="compositionally biased region" description="Pro residues" evidence="1">
    <location>
        <begin position="281"/>
        <end position="308"/>
    </location>
</feature>
<feature type="region of interest" description="Disordered" evidence="1">
    <location>
        <begin position="1"/>
        <end position="40"/>
    </location>
</feature>
<keyword evidence="2" id="KW-1185">Reference proteome</keyword>
<dbReference type="AlphaFoldDB" id="A0A6I9V4X7"/>
<feature type="compositionally biased region" description="Polar residues" evidence="1">
    <location>
        <begin position="332"/>
        <end position="347"/>
    </location>
</feature>
<feature type="compositionally biased region" description="Polar residues" evidence="1">
    <location>
        <begin position="359"/>
        <end position="371"/>
    </location>
</feature>
<feature type="compositionally biased region" description="Low complexity" evidence="1">
    <location>
        <begin position="380"/>
        <end position="390"/>
    </location>
</feature>
<feature type="compositionally biased region" description="Basic and acidic residues" evidence="1">
    <location>
        <begin position="1"/>
        <end position="11"/>
    </location>
</feature>
<reference evidence="3" key="1">
    <citation type="submission" date="2025-08" db="UniProtKB">
        <authorList>
            <consortium name="RefSeq"/>
        </authorList>
    </citation>
    <scope>IDENTIFICATION</scope>
    <source>
        <tissue evidence="3">Adult</tissue>
    </source>
</reference>
<dbReference type="GeneID" id="105226146"/>
<protein>
    <submittedName>
        <fullName evidence="3">Uncharacterized protein LOC105226146</fullName>
    </submittedName>
</protein>
<dbReference type="KEGG" id="bdr:105226146"/>
<feature type="region of interest" description="Disordered" evidence="1">
    <location>
        <begin position="79"/>
        <end position="161"/>
    </location>
</feature>
<organism evidence="2 3">
    <name type="scientific">Bactrocera dorsalis</name>
    <name type="common">Oriental fruit fly</name>
    <name type="synonym">Dacus dorsalis</name>
    <dbReference type="NCBI Taxonomy" id="27457"/>
    <lineage>
        <taxon>Eukaryota</taxon>
        <taxon>Metazoa</taxon>
        <taxon>Ecdysozoa</taxon>
        <taxon>Arthropoda</taxon>
        <taxon>Hexapoda</taxon>
        <taxon>Insecta</taxon>
        <taxon>Pterygota</taxon>
        <taxon>Neoptera</taxon>
        <taxon>Endopterygota</taxon>
        <taxon>Diptera</taxon>
        <taxon>Brachycera</taxon>
        <taxon>Muscomorpha</taxon>
        <taxon>Tephritoidea</taxon>
        <taxon>Tephritidae</taxon>
        <taxon>Bactrocera</taxon>
        <taxon>Bactrocera</taxon>
    </lineage>
</organism>
<dbReference type="OrthoDB" id="8013245at2759"/>
<evidence type="ECO:0000313" key="3">
    <source>
        <dbReference type="RefSeq" id="XP_011203234.2"/>
    </source>
</evidence>
<dbReference type="Proteomes" id="UP001652620">
    <property type="component" value="Chromosome 4"/>
</dbReference>
<feature type="region of interest" description="Disordered" evidence="1">
    <location>
        <begin position="332"/>
        <end position="396"/>
    </location>
</feature>
<accession>A0A6I9V4X7</accession>
<sequence length="527" mass="59852">MERKSSFESRNKRQLQSDVESKRKRHKGGSNKQKLDGDIRMETIIYKLDSRNKIVLPRADETNTDNEFLQYVKARIEEKSLPANGRRNSKDKTKKHEYTRKPRRYSYDSSTSIDEHTAKHARNSTSGGHRGSRSGRYKHADDYDGSEERMSHNYGKRPSNGYDRNVGSCGCTRRNNSVADYDRRPSNGYDRNVDFCSCTHGNNSVAVPKEMAYAREQKAAPVNGQHFCELSEEQMLQCFQLVFKKLCTLRNANGTRLEIDVATPSQEESPEATSTTRPQRYTPPPQTLPHPQPTPQPPPLPQPPPPPPERLHEPVETRVLGKQFDVNNGQFANVTDNQNQSENSPRQSFGGAEPISEVPEQNQQHAHQLTPNVPMEQHYEQQQQQQQYEQEPSKPLEAVERHSSLTFMERYPTEFDPDSMHFTHPIRTSTQSGVAGRESLGGNYVQGGGSQAANGANTNYPIYPYGYKNGLQKLSATSVRIIPNVTVVDCNDNFCSIPLCSPNNNESYEYILMRVKKNRTVQCNCKR</sequence>
<dbReference type="InParanoid" id="A0A6I9V4X7"/>
<name>A0A6I9V4X7_BACDO</name>
<feature type="compositionally biased region" description="Basic and acidic residues" evidence="1">
    <location>
        <begin position="88"/>
        <end position="100"/>
    </location>
</feature>
<evidence type="ECO:0000256" key="1">
    <source>
        <dbReference type="SAM" id="MobiDB-lite"/>
    </source>
</evidence>
<proteinExistence type="predicted"/>
<gene>
    <name evidence="3" type="primary">LOC105226146</name>
</gene>
<feature type="region of interest" description="Disordered" evidence="1">
    <location>
        <begin position="260"/>
        <end position="312"/>
    </location>
</feature>